<reference evidence="9" key="3">
    <citation type="submission" date="2025-09" db="UniProtKB">
        <authorList>
            <consortium name="Ensembl"/>
        </authorList>
    </citation>
    <scope>IDENTIFICATION</scope>
</reference>
<evidence type="ECO:0000313" key="9">
    <source>
        <dbReference type="Ensembl" id="ENSSHAP00000030150.1"/>
    </source>
</evidence>
<organism evidence="9 10">
    <name type="scientific">Sarcophilus harrisii</name>
    <name type="common">Tasmanian devil</name>
    <name type="synonym">Sarcophilus laniarius</name>
    <dbReference type="NCBI Taxonomy" id="9305"/>
    <lineage>
        <taxon>Eukaryota</taxon>
        <taxon>Metazoa</taxon>
        <taxon>Chordata</taxon>
        <taxon>Craniata</taxon>
        <taxon>Vertebrata</taxon>
        <taxon>Euteleostomi</taxon>
        <taxon>Mammalia</taxon>
        <taxon>Metatheria</taxon>
        <taxon>Dasyuromorphia</taxon>
        <taxon>Dasyuridae</taxon>
        <taxon>Sarcophilus</taxon>
    </lineage>
</organism>
<dbReference type="InterPro" id="IPR001611">
    <property type="entry name" value="Leu-rich_rpt"/>
</dbReference>
<dbReference type="Ensembl" id="ENSSHAT00000052392.1">
    <property type="protein sequence ID" value="ENSSHAP00000030150.1"/>
    <property type="gene ID" value="ENSSHAG00000020691.1"/>
</dbReference>
<dbReference type="Pfam" id="PF00560">
    <property type="entry name" value="LRR_1"/>
    <property type="match status" value="1"/>
</dbReference>
<dbReference type="Gene3D" id="3.80.10.10">
    <property type="entry name" value="Ribonuclease Inhibitor"/>
    <property type="match status" value="1"/>
</dbReference>
<dbReference type="RefSeq" id="XP_031803216.1">
    <property type="nucleotide sequence ID" value="XM_031947356.1"/>
</dbReference>
<dbReference type="InterPro" id="IPR032675">
    <property type="entry name" value="LRR_dom_sf"/>
</dbReference>
<proteinExistence type="inferred from homology"/>
<accession>A0A7N4V0H5</accession>
<evidence type="ECO:0000256" key="7">
    <source>
        <dbReference type="ARBA" id="ARBA00056349"/>
    </source>
</evidence>
<keyword evidence="5" id="KW-0433">Leucine-rich repeat</keyword>
<keyword evidence="6" id="KW-0677">Repeat</keyword>
<comment type="subunit">
    <text evidence="8">Interacts with IKBKB; disrupts IKBKB-IKBKG interaction preventing I-kappa-B-kinase (IKK) core complex formation and leading to a decrease of IKBKB phosphorylation and NF-kappaB activation. Interacts with CHUK.</text>
</comment>
<evidence type="ECO:0000256" key="1">
    <source>
        <dbReference type="ARBA" id="ARBA00004496"/>
    </source>
</evidence>
<name>A0A7N4V0H5_SARHA</name>
<dbReference type="GeneTree" id="ENSGT01030000234531"/>
<dbReference type="GO" id="GO:0005737">
    <property type="term" value="C:cytoplasm"/>
    <property type="evidence" value="ECO:0007669"/>
    <property type="project" value="UniProtKB-SubCell"/>
</dbReference>
<dbReference type="PANTHER" id="PTHR14224">
    <property type="entry name" value="SIMILAR TO PREFERENTIALLY EXPRESSED ANTIGEN IN MELANOMA-LIKE 3"/>
    <property type="match status" value="1"/>
</dbReference>
<evidence type="ECO:0000313" key="10">
    <source>
        <dbReference type="Proteomes" id="UP000007648"/>
    </source>
</evidence>
<keyword evidence="10" id="KW-1185">Reference proteome</keyword>
<dbReference type="OrthoDB" id="6479713at2759"/>
<evidence type="ECO:0000256" key="2">
    <source>
        <dbReference type="ARBA" id="ARBA00009552"/>
    </source>
</evidence>
<sequence length="496" mass="56471">MHSLVFLCARQVIQDQVFACQALAFLPQELYAVLFKAAFLDRKTLVLQKLVQMWPFPLLSFHQLLRENSSDCRRIPLQERPTKESVQAVILGLSARLREPPPRRKLQLQLLDMTGILDSGYEEDLTTMTMWSRTVSVIQTCIMGQLNKSLRQRRRRAKRRKAVPPIYTPTPIEVRVDLRVTHSSYGFLKDTLQTSAFSPLRLCCRDFRAEELPLNSTVDMLELLDPMHLRRVDLCFNSLELSGLCELMASIVKFNNLLSLKLQYSYVDLWQLSSEAEESFRLFITELNKLNRLRELNLGSSCLSGRLGQLLSALQDPLESLEVAFCYLLPTDLRYLAQSPHGPHLKKLDLSGNNLSGALLGPFQSVLKAVCVSLTLLNVTECELMDTHLISTLPSLCRCVHLRYLGLYGNPLSTSGLKTLLVRSEVLSELQLVVYPFPVDCYEILPWPPPAAILLDEEKFAHVQAELRQMLLSADRTNVLWTTDVYGPNMPDYFSL</sequence>
<dbReference type="FunCoup" id="A0A7N4V0H5">
    <property type="interactions" value="1387"/>
</dbReference>
<evidence type="ECO:0000256" key="6">
    <source>
        <dbReference type="ARBA" id="ARBA00022737"/>
    </source>
</evidence>
<evidence type="ECO:0000256" key="3">
    <source>
        <dbReference type="ARBA" id="ARBA00014228"/>
    </source>
</evidence>
<dbReference type="OMA" id="VTECELM"/>
<evidence type="ECO:0000256" key="8">
    <source>
        <dbReference type="ARBA" id="ARBA00063603"/>
    </source>
</evidence>
<dbReference type="Proteomes" id="UP000007648">
    <property type="component" value="Unassembled WGS sequence"/>
</dbReference>
<dbReference type="AlphaFoldDB" id="A0A7N4V0H5"/>
<dbReference type="PANTHER" id="PTHR14224:SF9">
    <property type="entry name" value="LEUCINE-RICH REPEAT-CONTAINING PROTEIN 14"/>
    <property type="match status" value="1"/>
</dbReference>
<keyword evidence="4" id="KW-0963">Cytoplasm</keyword>
<dbReference type="GeneID" id="100926457"/>
<dbReference type="KEGG" id="shr:100926457"/>
<comment type="subcellular location">
    <subcellularLocation>
        <location evidence="1">Cytoplasm</location>
    </subcellularLocation>
</comment>
<dbReference type="InterPro" id="IPR050694">
    <property type="entry name" value="LRRC14/PRAME"/>
</dbReference>
<evidence type="ECO:0000256" key="5">
    <source>
        <dbReference type="ARBA" id="ARBA00022614"/>
    </source>
</evidence>
<evidence type="ECO:0000256" key="4">
    <source>
        <dbReference type="ARBA" id="ARBA00022490"/>
    </source>
</evidence>
<comment type="function">
    <text evidence="7">Negatively regulates Toll-like receptor-mediated NF-kappa-B signaling by disrupting IKK core complex formation through interaction with IKBKB.</text>
</comment>
<dbReference type="FunFam" id="3.80.10.10:FF:000119">
    <property type="entry name" value="Leucine-rich repeat-containing 14 isoform b"/>
    <property type="match status" value="1"/>
</dbReference>
<protein>
    <recommendedName>
        <fullName evidence="3">Leucine-rich repeat-containing protein 14</fullName>
    </recommendedName>
</protein>
<dbReference type="InParanoid" id="A0A7N4V0H5"/>
<gene>
    <name evidence="9" type="primary">LOC100926457</name>
</gene>
<comment type="similarity">
    <text evidence="2">Belongs to the PRAME family. LRRC14 subfamily.</text>
</comment>
<reference evidence="9 10" key="1">
    <citation type="journal article" date="2011" name="Proc. Natl. Acad. Sci. U.S.A.">
        <title>Genetic diversity and population structure of the endangered marsupial Sarcophilus harrisii (Tasmanian devil).</title>
        <authorList>
            <person name="Miller W."/>
            <person name="Hayes V.M."/>
            <person name="Ratan A."/>
            <person name="Petersen D.C."/>
            <person name="Wittekindt N.E."/>
            <person name="Miller J."/>
            <person name="Walenz B."/>
            <person name="Knight J."/>
            <person name="Qi J."/>
            <person name="Zhao F."/>
            <person name="Wang Q."/>
            <person name="Bedoya-Reina O.C."/>
            <person name="Katiyar N."/>
            <person name="Tomsho L.P."/>
            <person name="Kasson L.M."/>
            <person name="Hardie R.A."/>
            <person name="Woodbridge P."/>
            <person name="Tindall E.A."/>
            <person name="Bertelsen M.F."/>
            <person name="Dixon D."/>
            <person name="Pyecroft S."/>
            <person name="Helgen K.M."/>
            <person name="Lesk A.M."/>
            <person name="Pringle T.H."/>
            <person name="Patterson N."/>
            <person name="Zhang Y."/>
            <person name="Kreiss A."/>
            <person name="Woods G.M."/>
            <person name="Jones M.E."/>
            <person name="Schuster S.C."/>
        </authorList>
    </citation>
    <scope>NUCLEOTIDE SEQUENCE [LARGE SCALE GENOMIC DNA]</scope>
</reference>
<dbReference type="SUPFAM" id="SSF52047">
    <property type="entry name" value="RNI-like"/>
    <property type="match status" value="1"/>
</dbReference>
<reference evidence="9" key="2">
    <citation type="submission" date="2025-08" db="UniProtKB">
        <authorList>
            <consortium name="Ensembl"/>
        </authorList>
    </citation>
    <scope>IDENTIFICATION</scope>
</reference>